<evidence type="ECO:0000313" key="2">
    <source>
        <dbReference type="EMBL" id="AIK66456.1"/>
    </source>
</evidence>
<name>A0A076YEY1_PETIN</name>
<dbReference type="NCBIfam" id="TIGR01640">
    <property type="entry name" value="F_box_assoc_1"/>
    <property type="match status" value="1"/>
</dbReference>
<dbReference type="InterPro" id="IPR017451">
    <property type="entry name" value="F-box-assoc_interact_dom"/>
</dbReference>
<proteinExistence type="evidence at transcript level"/>
<dbReference type="PANTHER" id="PTHR31672">
    <property type="entry name" value="BNACNNG10540D PROTEIN"/>
    <property type="match status" value="1"/>
</dbReference>
<dbReference type="AlphaFoldDB" id="A0A076YEY1"/>
<accession>A0A076YEY1</accession>
<dbReference type="InterPro" id="IPR006527">
    <property type="entry name" value="F-box-assoc_dom_typ1"/>
</dbReference>
<dbReference type="EMBL" id="KJ670433">
    <property type="protein sequence ID" value="AIK66456.1"/>
    <property type="molecule type" value="mRNA"/>
</dbReference>
<sequence length="402" mass="46897">MKLDCKEYKMPDGIIMKLHQDIIIYMLLRLPVKFLLRFKCISKYCYTLTKSSTFINIHLDRATTSEDEYVLFKRSFKEDVERYKGIFSFLSSNNGADLNCIFSDLDVPNMTSLYSITQDKFIGPCHGLVAVMNVSSTILLNPATRKYRLLPPSPFGVPKGFYRNIENGGFGFDTVVNDYKVFRISEVYTEDSFGHPEEGERKVEVYELGIDVWRELDHVDQQLPKLFWMTSSMPYNGTYHWIITLSYEHRLILLCFDMSTGIFRYMKTPNTRYFSSGTRHSLVLLNDCLSFMCHPFPGPEIDPTKDFIDIWMMKDYNIYESWINIYTIKILPIHEFPLAIWKDSLLFFQGKTGYLMSYNLNTDEVMELRLNGCKRSMRAIVYIESLAPIPEGSESSTQVHNF</sequence>
<dbReference type="InterPro" id="IPR036047">
    <property type="entry name" value="F-box-like_dom_sf"/>
</dbReference>
<feature type="domain" description="F-box associated beta-propeller type 1" evidence="1">
    <location>
        <begin position="123"/>
        <end position="387"/>
    </location>
</feature>
<dbReference type="InterPro" id="IPR050796">
    <property type="entry name" value="SCF_F-box_component"/>
</dbReference>
<protein>
    <submittedName>
        <fullName evidence="2">S2-locus F-box type-12 protein</fullName>
    </submittedName>
</protein>
<dbReference type="PANTHER" id="PTHR31672:SF13">
    <property type="entry name" value="F-BOX PROTEIN CPR30-LIKE"/>
    <property type="match status" value="1"/>
</dbReference>
<reference evidence="2" key="1">
    <citation type="journal article" date="2014" name="Plant Cell">
        <title>Transcriptome Analysis Reveals the Same 17 S-Locus F-Box Genes in Two Haplotypes of the Self-Incompatibility Locus of Petunia inflata.</title>
        <authorList>
            <person name="Williams J.S."/>
            <person name="Der J.P."/>
            <person name="Depamphilis C.W."/>
            <person name="Kao T.H."/>
        </authorList>
    </citation>
    <scope>NUCLEOTIDE SEQUENCE</scope>
</reference>
<gene>
    <name evidence="2" type="primary">S2-SLF12</name>
</gene>
<dbReference type="Pfam" id="PF07734">
    <property type="entry name" value="FBA_1"/>
    <property type="match status" value="1"/>
</dbReference>
<dbReference type="SUPFAM" id="SSF81383">
    <property type="entry name" value="F-box domain"/>
    <property type="match status" value="1"/>
</dbReference>
<evidence type="ECO:0000259" key="1">
    <source>
        <dbReference type="Pfam" id="PF07734"/>
    </source>
</evidence>
<organism evidence="2">
    <name type="scientific">Petunia integrifolia subsp. inflata</name>
    <dbReference type="NCBI Taxonomy" id="212142"/>
    <lineage>
        <taxon>Eukaryota</taxon>
        <taxon>Viridiplantae</taxon>
        <taxon>Streptophyta</taxon>
        <taxon>Embryophyta</taxon>
        <taxon>Tracheophyta</taxon>
        <taxon>Spermatophyta</taxon>
        <taxon>Magnoliopsida</taxon>
        <taxon>eudicotyledons</taxon>
        <taxon>Gunneridae</taxon>
        <taxon>Pentapetalae</taxon>
        <taxon>asterids</taxon>
        <taxon>lamiids</taxon>
        <taxon>Solanales</taxon>
        <taxon>Solanaceae</taxon>
        <taxon>Petunioideae</taxon>
        <taxon>Petunia</taxon>
    </lineage>
</organism>